<dbReference type="AlphaFoldDB" id="A0A4Y8S5R2"/>
<keyword evidence="1" id="KW-1133">Transmembrane helix</keyword>
<name>A0A4Y8S5R2_9SPHI</name>
<organism evidence="2 3">
    <name type="scientific">Mucilaginibacter psychrotolerans</name>
    <dbReference type="NCBI Taxonomy" id="1524096"/>
    <lineage>
        <taxon>Bacteria</taxon>
        <taxon>Pseudomonadati</taxon>
        <taxon>Bacteroidota</taxon>
        <taxon>Sphingobacteriia</taxon>
        <taxon>Sphingobacteriales</taxon>
        <taxon>Sphingobacteriaceae</taxon>
        <taxon>Mucilaginibacter</taxon>
    </lineage>
</organism>
<feature type="transmembrane region" description="Helical" evidence="1">
    <location>
        <begin position="353"/>
        <end position="376"/>
    </location>
</feature>
<dbReference type="InterPro" id="IPR025519">
    <property type="entry name" value="DUF4407"/>
</dbReference>
<dbReference type="Pfam" id="PF14362">
    <property type="entry name" value="DUF4407"/>
    <property type="match status" value="1"/>
</dbReference>
<gene>
    <name evidence="2" type="ORF">E2R66_22665</name>
</gene>
<dbReference type="RefSeq" id="WP_133235096.1">
    <property type="nucleotide sequence ID" value="NZ_SOZE01000032.1"/>
</dbReference>
<dbReference type="OrthoDB" id="594406at2"/>
<comment type="caution">
    <text evidence="2">The sequence shown here is derived from an EMBL/GenBank/DDBJ whole genome shotgun (WGS) entry which is preliminary data.</text>
</comment>
<sequence length="465" mass="53328">MIKKLLWWCAGANIEVLNNAPQSDQLRYTSIGSSIFFTSILSTASGTYAVFITSQSFLTSILLGLVWGILVTNLNRLLFISVKPDRKWYSSNFFNVLIRLATSVCLAIIISVPLELQLFKASIDRNIQEEQQHRVTDAGLHFARLIQAHQLVLDSLRKKRENEISGLGLSKYKGFGKLAQYYSEQIKQEESAISLFQDKLDITQRSIVSEKIGLSEQIIALNKLNTLNSTVSSTFLFIRFFLILLESLPIMLVLFNKRGIYEQLIEEQDLASPILTPYEASDEKNDAITKNHFERYCRNIFADLEVQMHRSQKRSSEMLNKGLLIILVGITLYVATAYYLIAIFIDKNGFKPHYIYLLISLSLLFIFVQFLGGWFLQQYKNSLKTVLYLNSVKPDLNKYLLAYMAIMEFSPEKDRKNQLKELLNILNTNNKTFDSQLMTLQDTNFANDVLNSLSNLKDLINKKQP</sequence>
<keyword evidence="1" id="KW-0812">Transmembrane</keyword>
<dbReference type="EMBL" id="SOZE01000032">
    <property type="protein sequence ID" value="TFF34339.1"/>
    <property type="molecule type" value="Genomic_DNA"/>
</dbReference>
<accession>A0A4Y8S5R2</accession>
<evidence type="ECO:0000256" key="1">
    <source>
        <dbReference type="SAM" id="Phobius"/>
    </source>
</evidence>
<dbReference type="Proteomes" id="UP000297540">
    <property type="component" value="Unassembled WGS sequence"/>
</dbReference>
<protein>
    <submittedName>
        <fullName evidence="2">DUF4407 domain-containing protein</fullName>
    </submittedName>
</protein>
<feature type="transmembrane region" description="Helical" evidence="1">
    <location>
        <begin position="96"/>
        <end position="114"/>
    </location>
</feature>
<feature type="transmembrane region" description="Helical" evidence="1">
    <location>
        <begin position="322"/>
        <end position="341"/>
    </location>
</feature>
<evidence type="ECO:0000313" key="2">
    <source>
        <dbReference type="EMBL" id="TFF34339.1"/>
    </source>
</evidence>
<keyword evidence="1" id="KW-0472">Membrane</keyword>
<evidence type="ECO:0000313" key="3">
    <source>
        <dbReference type="Proteomes" id="UP000297540"/>
    </source>
</evidence>
<keyword evidence="3" id="KW-1185">Reference proteome</keyword>
<feature type="transmembrane region" description="Helical" evidence="1">
    <location>
        <begin position="31"/>
        <end position="51"/>
    </location>
</feature>
<feature type="transmembrane region" description="Helical" evidence="1">
    <location>
        <begin position="236"/>
        <end position="255"/>
    </location>
</feature>
<reference evidence="2 3" key="1">
    <citation type="journal article" date="2017" name="Int. J. Syst. Evol. Microbiol.">
        <title>Mucilaginibacterpsychrotolerans sp. nov., isolated from peatlands.</title>
        <authorList>
            <person name="Deng Y."/>
            <person name="Shen L."/>
            <person name="Xu B."/>
            <person name="Liu Y."/>
            <person name="Gu Z."/>
            <person name="Liu H."/>
            <person name="Zhou Y."/>
        </authorList>
    </citation>
    <scope>NUCLEOTIDE SEQUENCE [LARGE SCALE GENOMIC DNA]</scope>
    <source>
        <strain evidence="2 3">NH7-4</strain>
    </source>
</reference>
<feature type="transmembrane region" description="Helical" evidence="1">
    <location>
        <begin position="57"/>
        <end position="75"/>
    </location>
</feature>
<proteinExistence type="predicted"/>